<feature type="compositionally biased region" description="Polar residues" evidence="1">
    <location>
        <begin position="74"/>
        <end position="83"/>
    </location>
</feature>
<organism evidence="3 4">
    <name type="scientific">Panagrolaimus davidi</name>
    <dbReference type="NCBI Taxonomy" id="227884"/>
    <lineage>
        <taxon>Eukaryota</taxon>
        <taxon>Metazoa</taxon>
        <taxon>Ecdysozoa</taxon>
        <taxon>Nematoda</taxon>
        <taxon>Chromadorea</taxon>
        <taxon>Rhabditida</taxon>
        <taxon>Tylenchina</taxon>
        <taxon>Panagrolaimomorpha</taxon>
        <taxon>Panagrolaimoidea</taxon>
        <taxon>Panagrolaimidae</taxon>
        <taxon>Panagrolaimus</taxon>
    </lineage>
</organism>
<feature type="compositionally biased region" description="Low complexity" evidence="1">
    <location>
        <begin position="59"/>
        <end position="73"/>
    </location>
</feature>
<proteinExistence type="predicted"/>
<dbReference type="AlphaFoldDB" id="A0A914PI32"/>
<dbReference type="Proteomes" id="UP000887578">
    <property type="component" value="Unplaced"/>
</dbReference>
<dbReference type="InterPro" id="IPR033227">
    <property type="entry name" value="CAPS"/>
</dbReference>
<feature type="domain" description="MUN" evidence="2">
    <location>
        <begin position="112"/>
        <end position="157"/>
    </location>
</feature>
<dbReference type="GO" id="GO:1990504">
    <property type="term" value="P:dense core granule exocytosis"/>
    <property type="evidence" value="ECO:0007669"/>
    <property type="project" value="InterPro"/>
</dbReference>
<reference evidence="4" key="1">
    <citation type="submission" date="2022-11" db="UniProtKB">
        <authorList>
            <consortium name="WormBaseParasite"/>
        </authorList>
    </citation>
    <scope>IDENTIFICATION</scope>
</reference>
<name>A0A914PI32_9BILA</name>
<feature type="region of interest" description="Disordered" evidence="1">
    <location>
        <begin position="57"/>
        <end position="83"/>
    </location>
</feature>
<dbReference type="GO" id="GO:0016079">
    <property type="term" value="P:synaptic vesicle exocytosis"/>
    <property type="evidence" value="ECO:0007669"/>
    <property type="project" value="InterPro"/>
</dbReference>
<evidence type="ECO:0000313" key="4">
    <source>
        <dbReference type="WBParaSite" id="PDA_v2.g17516.t1"/>
    </source>
</evidence>
<evidence type="ECO:0000313" key="3">
    <source>
        <dbReference type="Proteomes" id="UP000887578"/>
    </source>
</evidence>
<evidence type="ECO:0000259" key="2">
    <source>
        <dbReference type="Pfam" id="PF06292"/>
    </source>
</evidence>
<accession>A0A914PI32</accession>
<dbReference type="PANTHER" id="PTHR12166:SF8">
    <property type="entry name" value="CALCIUM-DEPENDENT SECRETION ACTIVATOR"/>
    <property type="match status" value="1"/>
</dbReference>
<dbReference type="GO" id="GO:0098793">
    <property type="term" value="C:presynapse"/>
    <property type="evidence" value="ECO:0007669"/>
    <property type="project" value="GOC"/>
</dbReference>
<evidence type="ECO:0000256" key="1">
    <source>
        <dbReference type="SAM" id="MobiDB-lite"/>
    </source>
</evidence>
<keyword evidence="3" id="KW-1185">Reference proteome</keyword>
<protein>
    <submittedName>
        <fullName evidence="4">MUN domain-containing protein</fullName>
    </submittedName>
</protein>
<dbReference type="PANTHER" id="PTHR12166">
    <property type="entry name" value="CALCIUM-DEPENDENT SECRETION ACTIVATOR"/>
    <property type="match status" value="1"/>
</dbReference>
<dbReference type="Pfam" id="PF06292">
    <property type="entry name" value="MUN"/>
    <property type="match status" value="1"/>
</dbReference>
<dbReference type="InterPro" id="IPR010439">
    <property type="entry name" value="MUN_dom"/>
</dbReference>
<dbReference type="WBParaSite" id="PDA_v2.g17516.t1">
    <property type="protein sequence ID" value="PDA_v2.g17516.t1"/>
    <property type="gene ID" value="PDA_v2.g17516"/>
</dbReference>
<sequence length="238" mass="26044">MDTCLQEKLLSVLEYVLGRLARYDEGNPIGALLSMAPKPNSIFNKMKNLVGDQGINLTGSSSNSAGSPSSSNAKTAANQQQNSGHMGHSYVNFMRGSSETLRQFVTDEVWVNNLFEQWFSGQMNMINEWLTERLQQSLSPYQLTCLSFLVKKVHSDFELQGIDEELLNSKAYESINRRLKLEETNCALNENNASTNSSSSFTGANSFSLGNLGNAQAAVSNVSSVMEGAGAKVFALFK</sequence>